<evidence type="ECO:0000259" key="10">
    <source>
        <dbReference type="Pfam" id="PF00155"/>
    </source>
</evidence>
<dbReference type="SUPFAM" id="SSF53383">
    <property type="entry name" value="PLP-dependent transferases"/>
    <property type="match status" value="1"/>
</dbReference>
<feature type="domain" description="Aminotransferase class I/classII large" evidence="10">
    <location>
        <begin position="79"/>
        <end position="460"/>
    </location>
</feature>
<dbReference type="InterPro" id="IPR015421">
    <property type="entry name" value="PyrdxlP-dep_Trfase_major"/>
</dbReference>
<evidence type="ECO:0000256" key="2">
    <source>
        <dbReference type="ARBA" id="ARBA00007441"/>
    </source>
</evidence>
<comment type="cofactor">
    <cofactor evidence="1">
        <name>pyridoxal 5'-phosphate</name>
        <dbReference type="ChEBI" id="CHEBI:597326"/>
    </cofactor>
</comment>
<dbReference type="GO" id="GO:0008483">
    <property type="term" value="F:transaminase activity"/>
    <property type="evidence" value="ECO:0007669"/>
    <property type="project" value="TreeGrafter"/>
</dbReference>
<dbReference type="GO" id="GO:0009693">
    <property type="term" value="P:ethylene biosynthetic process"/>
    <property type="evidence" value="ECO:0007669"/>
    <property type="project" value="UniProtKB-KW"/>
</dbReference>
<evidence type="ECO:0000256" key="8">
    <source>
        <dbReference type="ARBA" id="ARBA00039053"/>
    </source>
</evidence>
<evidence type="ECO:0000256" key="1">
    <source>
        <dbReference type="ARBA" id="ARBA00001933"/>
    </source>
</evidence>
<dbReference type="EC" id="4.4.1.14" evidence="8"/>
<keyword evidence="12" id="KW-1185">Reference proteome</keyword>
<dbReference type="Gene3D" id="3.90.1150.10">
    <property type="entry name" value="Aspartate Aminotransferase, domain 1"/>
    <property type="match status" value="1"/>
</dbReference>
<name>A0A0E0KU94_ORYPU</name>
<dbReference type="InterPro" id="IPR050478">
    <property type="entry name" value="Ethylene_sulfur-biosynth"/>
</dbReference>
<protein>
    <recommendedName>
        <fullName evidence="8">1-aminocyclopropane-1-carboxylate synthase</fullName>
        <ecNumber evidence="8">4.4.1.14</ecNumber>
    </recommendedName>
</protein>
<comment type="catalytic activity">
    <reaction evidence="9">
        <text>S-adenosyl-L-methionine = 1-aminocyclopropane-1-carboxylate + S-methyl-5'-thioadenosine + H(+)</text>
        <dbReference type="Rhea" id="RHEA:21744"/>
        <dbReference type="ChEBI" id="CHEBI:15378"/>
        <dbReference type="ChEBI" id="CHEBI:17509"/>
        <dbReference type="ChEBI" id="CHEBI:58360"/>
        <dbReference type="ChEBI" id="CHEBI:59789"/>
        <dbReference type="EC" id="4.4.1.14"/>
    </reaction>
</comment>
<sequence>MVFLPMASAYSSYLLAFQPGSGLLISSESDTKSMACQGIDLLSTKAAGNGHGENSSYFDGWKAYDTNPFDLRHNRGGVIQMGLAENQLSLDLIEEWSKNHPEASICTPEGVSQFKRIANFQDYHGLPEFRKAMAQFMGQVRGGKATFDPDRVVMSGGATGAQETLAFCLANPGEAFLVPTPYYPAFDRDCCWRSGIKLLPIECHSFNDFRLTKEALVSAYDGARRQGVSVKGILITNPSNPLGTITDRDTLAMLATFATEHRIHLVCDEIYAGSVFATPEYVSIAEVIERDVPWCNRDLIHIVYSLSKDFGLPGFRVGIIYSYNDAVVAAARRMSSFGLVSSQTQYFLARMLSDEEFIVRFLQESKRRLAARHERFTSGLREVGIGCLRGNAGLFSWMDLRRMLRVKTAEAELELWRVIIHQVKLNVSPGTSFHCREPGWFRVCHANMDDETMEVALGRIHDFVRQHQQRRVKAERWAANRQLRLSLPHHHFSAAHLSSPLALLSPQSPMVRATS</sequence>
<dbReference type="CDD" id="cd00609">
    <property type="entry name" value="AAT_like"/>
    <property type="match status" value="1"/>
</dbReference>
<dbReference type="InterPro" id="IPR004838">
    <property type="entry name" value="NHTrfase_class1_PyrdxlP-BS"/>
</dbReference>
<dbReference type="Gene3D" id="3.40.640.10">
    <property type="entry name" value="Type I PLP-dependent aspartate aminotransferase-like (Major domain)"/>
    <property type="match status" value="1"/>
</dbReference>
<dbReference type="OMA" id="KIPWRYA"/>
<dbReference type="Gramene" id="OPUNC04G20240.1">
    <property type="protein sequence ID" value="OPUNC04G20240.1"/>
    <property type="gene ID" value="OPUNC04G20240"/>
</dbReference>
<keyword evidence="5" id="KW-0663">Pyridoxal phosphate</keyword>
<evidence type="ECO:0000256" key="4">
    <source>
        <dbReference type="ARBA" id="ARBA00022691"/>
    </source>
</evidence>
<accession>A0A0E0KU94</accession>
<evidence type="ECO:0000256" key="9">
    <source>
        <dbReference type="ARBA" id="ARBA00049554"/>
    </source>
</evidence>
<organism evidence="11">
    <name type="scientific">Oryza punctata</name>
    <name type="common">Red rice</name>
    <dbReference type="NCBI Taxonomy" id="4537"/>
    <lineage>
        <taxon>Eukaryota</taxon>
        <taxon>Viridiplantae</taxon>
        <taxon>Streptophyta</taxon>
        <taxon>Embryophyta</taxon>
        <taxon>Tracheophyta</taxon>
        <taxon>Spermatophyta</taxon>
        <taxon>Magnoliopsida</taxon>
        <taxon>Liliopsida</taxon>
        <taxon>Poales</taxon>
        <taxon>Poaceae</taxon>
        <taxon>BOP clade</taxon>
        <taxon>Oryzoideae</taxon>
        <taxon>Oryzeae</taxon>
        <taxon>Oryzinae</taxon>
        <taxon>Oryza</taxon>
    </lineage>
</organism>
<evidence type="ECO:0000256" key="3">
    <source>
        <dbReference type="ARBA" id="ARBA00022666"/>
    </source>
</evidence>
<keyword evidence="3" id="KW-0266">Ethylene biosynthesis</keyword>
<comment type="pathway">
    <text evidence="7">Alkene biosynthesis; ethylene biosynthesis via S-adenosyl-L-methionine; ethylene from S-adenosyl-L-methionine: step 1/2.</text>
</comment>
<dbReference type="AlphaFoldDB" id="A0A0E0KU94"/>
<evidence type="ECO:0000256" key="6">
    <source>
        <dbReference type="ARBA" id="ARBA00023239"/>
    </source>
</evidence>
<dbReference type="GO" id="GO:0016847">
    <property type="term" value="F:1-aminocyclopropane-1-carboxylate synthase activity"/>
    <property type="evidence" value="ECO:0007669"/>
    <property type="project" value="UniProtKB-EC"/>
</dbReference>
<dbReference type="eggNOG" id="KOG0256">
    <property type="taxonomic scope" value="Eukaryota"/>
</dbReference>
<evidence type="ECO:0000256" key="5">
    <source>
        <dbReference type="ARBA" id="ARBA00022898"/>
    </source>
</evidence>
<dbReference type="EnsemblPlants" id="OPUNC04G20240.1">
    <property type="protein sequence ID" value="OPUNC04G20240.1"/>
    <property type="gene ID" value="OPUNC04G20240"/>
</dbReference>
<dbReference type="PROSITE" id="PS00105">
    <property type="entry name" value="AA_TRANSFER_CLASS_1"/>
    <property type="match status" value="1"/>
</dbReference>
<proteinExistence type="inferred from homology"/>
<evidence type="ECO:0000313" key="11">
    <source>
        <dbReference type="EnsemblPlants" id="OPUNC04G20240.1"/>
    </source>
</evidence>
<dbReference type="InterPro" id="IPR015422">
    <property type="entry name" value="PyrdxlP-dep_Trfase_small"/>
</dbReference>
<dbReference type="GO" id="GO:0030170">
    <property type="term" value="F:pyridoxal phosphate binding"/>
    <property type="evidence" value="ECO:0007669"/>
    <property type="project" value="InterPro"/>
</dbReference>
<dbReference type="STRING" id="4537.A0A0E0KU94"/>
<keyword evidence="6" id="KW-0456">Lyase</keyword>
<dbReference type="PANTHER" id="PTHR43795">
    <property type="entry name" value="BIFUNCTIONAL ASPARTATE AMINOTRANSFERASE AND GLUTAMATE/ASPARTATE-PREPHENATE AMINOTRANSFERASE-RELATED"/>
    <property type="match status" value="1"/>
</dbReference>
<evidence type="ECO:0000256" key="7">
    <source>
        <dbReference type="ARBA" id="ARBA00037888"/>
    </source>
</evidence>
<dbReference type="PANTHER" id="PTHR43795:SF6">
    <property type="entry name" value="1-AMINOCYCLOPROPANE-1-CARBOXYLATE SYNTHASE 6"/>
    <property type="match status" value="1"/>
</dbReference>
<dbReference type="Proteomes" id="UP000026962">
    <property type="component" value="Chromosome 4"/>
</dbReference>
<reference evidence="11" key="1">
    <citation type="submission" date="2015-04" db="UniProtKB">
        <authorList>
            <consortium name="EnsemblPlants"/>
        </authorList>
    </citation>
    <scope>IDENTIFICATION</scope>
</reference>
<reference evidence="11" key="2">
    <citation type="submission" date="2018-05" db="EMBL/GenBank/DDBJ databases">
        <title>OpunRS2 (Oryza punctata Reference Sequence Version 2).</title>
        <authorList>
            <person name="Zhang J."/>
            <person name="Kudrna D."/>
            <person name="Lee S."/>
            <person name="Talag J."/>
            <person name="Welchert J."/>
            <person name="Wing R.A."/>
        </authorList>
    </citation>
    <scope>NUCLEOTIDE SEQUENCE [LARGE SCALE GENOMIC DNA]</scope>
</reference>
<comment type="similarity">
    <text evidence="2">Belongs to the class-I pyridoxal-phosphate-dependent aminotransferase family.</text>
</comment>
<dbReference type="PRINTS" id="PR00753">
    <property type="entry name" value="ACCSYNTHASE"/>
</dbReference>
<evidence type="ECO:0000313" key="12">
    <source>
        <dbReference type="Proteomes" id="UP000026962"/>
    </source>
</evidence>
<keyword evidence="4" id="KW-0949">S-adenosyl-L-methionine</keyword>
<dbReference type="InterPro" id="IPR004839">
    <property type="entry name" value="Aminotransferase_I/II_large"/>
</dbReference>
<dbReference type="InterPro" id="IPR015424">
    <property type="entry name" value="PyrdxlP-dep_Trfase"/>
</dbReference>
<dbReference type="Pfam" id="PF00155">
    <property type="entry name" value="Aminotran_1_2"/>
    <property type="match status" value="1"/>
</dbReference>